<evidence type="ECO:0008006" key="3">
    <source>
        <dbReference type="Google" id="ProtNLM"/>
    </source>
</evidence>
<accession>A0ABY6K9T5</accession>
<reference evidence="1 2" key="1">
    <citation type="submission" date="2022-01" db="EMBL/GenBank/DDBJ databases">
        <title>A chromosomal length assembly of Cordylochernes scorpioides.</title>
        <authorList>
            <person name="Zeh D."/>
            <person name="Zeh J."/>
        </authorList>
    </citation>
    <scope>NUCLEOTIDE SEQUENCE [LARGE SCALE GENOMIC DNA]</scope>
    <source>
        <strain evidence="1">IN4F17</strain>
        <tissue evidence="1">Whole Body</tissue>
    </source>
</reference>
<protein>
    <recommendedName>
        <fullName evidence="3">GHKL domain-containing protein</fullName>
    </recommendedName>
</protein>
<evidence type="ECO:0000313" key="2">
    <source>
        <dbReference type="Proteomes" id="UP001235939"/>
    </source>
</evidence>
<proteinExistence type="predicted"/>
<sequence>MQKGIFEFEVNPIKFPGVYSLFVILEELIDNAIEFCRSSFDLETQPVHSVSSSVCRYGLDDATFFIRPQM</sequence>
<evidence type="ECO:0000313" key="1">
    <source>
        <dbReference type="EMBL" id="UYV64472.1"/>
    </source>
</evidence>
<dbReference type="Proteomes" id="UP001235939">
    <property type="component" value="Chromosome 03"/>
</dbReference>
<name>A0ABY6K9T5_9ARAC</name>
<gene>
    <name evidence="1" type="ORF">LAZ67_3000863</name>
</gene>
<keyword evidence="2" id="KW-1185">Reference proteome</keyword>
<dbReference type="EMBL" id="CP092865">
    <property type="protein sequence ID" value="UYV64472.1"/>
    <property type="molecule type" value="Genomic_DNA"/>
</dbReference>
<organism evidence="1 2">
    <name type="scientific">Cordylochernes scorpioides</name>
    <dbReference type="NCBI Taxonomy" id="51811"/>
    <lineage>
        <taxon>Eukaryota</taxon>
        <taxon>Metazoa</taxon>
        <taxon>Ecdysozoa</taxon>
        <taxon>Arthropoda</taxon>
        <taxon>Chelicerata</taxon>
        <taxon>Arachnida</taxon>
        <taxon>Pseudoscorpiones</taxon>
        <taxon>Cheliferoidea</taxon>
        <taxon>Chernetidae</taxon>
        <taxon>Cordylochernes</taxon>
    </lineage>
</organism>